<evidence type="ECO:0000256" key="4">
    <source>
        <dbReference type="ARBA" id="ARBA00022490"/>
    </source>
</evidence>
<dbReference type="InterPro" id="IPR014729">
    <property type="entry name" value="Rossmann-like_a/b/a_fold"/>
</dbReference>
<evidence type="ECO:0000256" key="9">
    <source>
        <dbReference type="ARBA" id="ARBA00022833"/>
    </source>
</evidence>
<comment type="subcellular location">
    <subcellularLocation>
        <location evidence="2 15">Cytoplasm</location>
    </subcellularLocation>
</comment>
<dbReference type="CDD" id="cd02800">
    <property type="entry name" value="tRNA_bind_EcMetRS_like"/>
    <property type="match status" value="1"/>
</dbReference>
<keyword evidence="4 15" id="KW-0963">Cytoplasm</keyword>
<dbReference type="Pfam" id="PF09334">
    <property type="entry name" value="tRNA-synt_1g"/>
    <property type="match status" value="1"/>
</dbReference>
<dbReference type="InterPro" id="IPR014758">
    <property type="entry name" value="Met-tRNA_synth"/>
</dbReference>
<keyword evidence="5 15" id="KW-0820">tRNA-binding</keyword>
<dbReference type="PRINTS" id="PR01041">
    <property type="entry name" value="TRNASYNTHMET"/>
</dbReference>
<dbReference type="PANTHER" id="PTHR45765:SF1">
    <property type="entry name" value="METHIONINE--TRNA LIGASE, CYTOPLASMIC"/>
    <property type="match status" value="1"/>
</dbReference>
<dbReference type="CDD" id="cd00814">
    <property type="entry name" value="MetRS_core"/>
    <property type="match status" value="1"/>
</dbReference>
<dbReference type="NCBIfam" id="TIGR00399">
    <property type="entry name" value="metG_C_term"/>
    <property type="match status" value="1"/>
</dbReference>
<dbReference type="FunFam" id="2.20.28.20:FF:000001">
    <property type="entry name" value="Methionine--tRNA ligase"/>
    <property type="match status" value="1"/>
</dbReference>
<evidence type="ECO:0000256" key="13">
    <source>
        <dbReference type="ARBA" id="ARBA00023146"/>
    </source>
</evidence>
<dbReference type="Gene3D" id="2.20.28.20">
    <property type="entry name" value="Methionyl-tRNA synthetase, Zn-domain"/>
    <property type="match status" value="1"/>
</dbReference>
<evidence type="ECO:0000256" key="6">
    <source>
        <dbReference type="ARBA" id="ARBA00022598"/>
    </source>
</evidence>
<dbReference type="EC" id="6.1.1.10" evidence="15"/>
<dbReference type="Proteomes" id="UP001320159">
    <property type="component" value="Unassembled WGS sequence"/>
</dbReference>
<dbReference type="InterPro" id="IPR029038">
    <property type="entry name" value="MetRS_Zn"/>
</dbReference>
<dbReference type="FunFam" id="2.40.50.140:FF:000042">
    <property type="entry name" value="Methionine--tRNA ligase"/>
    <property type="match status" value="1"/>
</dbReference>
<keyword evidence="8 15" id="KW-0547">Nucleotide-binding</keyword>
<dbReference type="RefSeq" id="WP_230742364.1">
    <property type="nucleotide sequence ID" value="NZ_PGCK01000009.1"/>
</dbReference>
<dbReference type="SUPFAM" id="SSF57770">
    <property type="entry name" value="Methionyl-tRNA synthetase (MetRS), Zn-domain"/>
    <property type="match status" value="1"/>
</dbReference>
<keyword evidence="11 15" id="KW-0694">RNA-binding</keyword>
<dbReference type="GO" id="GO:0000049">
    <property type="term" value="F:tRNA binding"/>
    <property type="evidence" value="ECO:0007669"/>
    <property type="project" value="UniProtKB-UniRule"/>
</dbReference>
<dbReference type="SUPFAM" id="SSF52374">
    <property type="entry name" value="Nucleotidylyl transferase"/>
    <property type="match status" value="1"/>
</dbReference>
<dbReference type="AlphaFoldDB" id="A0AAP2RDY9"/>
<dbReference type="NCBIfam" id="TIGR00398">
    <property type="entry name" value="metG"/>
    <property type="match status" value="1"/>
</dbReference>
<proteinExistence type="inferred from homology"/>
<keyword evidence="7 15" id="KW-0479">Metal-binding</keyword>
<dbReference type="Gene3D" id="1.10.730.10">
    <property type="entry name" value="Isoleucyl-tRNA Synthetase, Domain 1"/>
    <property type="match status" value="1"/>
</dbReference>
<name>A0AAP2RDY9_9EURY</name>
<keyword evidence="18" id="KW-1185">Reference proteome</keyword>
<evidence type="ECO:0000256" key="14">
    <source>
        <dbReference type="ARBA" id="ARBA00047364"/>
    </source>
</evidence>
<dbReference type="PANTHER" id="PTHR45765">
    <property type="entry name" value="METHIONINE--TRNA LIGASE"/>
    <property type="match status" value="1"/>
</dbReference>
<dbReference type="GO" id="GO:0005829">
    <property type="term" value="C:cytosol"/>
    <property type="evidence" value="ECO:0007669"/>
    <property type="project" value="TreeGrafter"/>
</dbReference>
<gene>
    <name evidence="15" type="primary">metG</name>
    <name evidence="17" type="ORF">CUJ83_10905</name>
</gene>
<dbReference type="InterPro" id="IPR002547">
    <property type="entry name" value="tRNA-bd_dom"/>
</dbReference>
<comment type="catalytic activity">
    <reaction evidence="14 15">
        <text>tRNA(Met) + L-methionine + ATP = L-methionyl-tRNA(Met) + AMP + diphosphate</text>
        <dbReference type="Rhea" id="RHEA:13481"/>
        <dbReference type="Rhea" id="RHEA-COMP:9667"/>
        <dbReference type="Rhea" id="RHEA-COMP:9698"/>
        <dbReference type="ChEBI" id="CHEBI:30616"/>
        <dbReference type="ChEBI" id="CHEBI:33019"/>
        <dbReference type="ChEBI" id="CHEBI:57844"/>
        <dbReference type="ChEBI" id="CHEBI:78442"/>
        <dbReference type="ChEBI" id="CHEBI:78530"/>
        <dbReference type="ChEBI" id="CHEBI:456215"/>
        <dbReference type="EC" id="6.1.1.10"/>
    </reaction>
</comment>
<dbReference type="Pfam" id="PF19303">
    <property type="entry name" value="Anticodon_3"/>
    <property type="match status" value="1"/>
</dbReference>
<dbReference type="Gene3D" id="3.40.50.620">
    <property type="entry name" value="HUPs"/>
    <property type="match status" value="1"/>
</dbReference>
<dbReference type="InterPro" id="IPR033911">
    <property type="entry name" value="MetRS_core"/>
</dbReference>
<dbReference type="NCBIfam" id="NF001100">
    <property type="entry name" value="PRK00133.1"/>
    <property type="match status" value="1"/>
</dbReference>
<comment type="cofactor">
    <cofactor evidence="15">
        <name>Zn(2+)</name>
        <dbReference type="ChEBI" id="CHEBI:29105"/>
    </cofactor>
    <text evidence="15">Binds 1 zinc ion per subunit.</text>
</comment>
<sequence>MSNFPCKQPVLVTCGLPYANGSCHIGHLRTYIPADMFVRTLRKMGQDTVFVCGSDTHGTPIVVNAEEQKITPAELVKKYHVHFDEIFKKMGINFNRYGSTDDITNHERTRSIVLDLEENGYVYPKNISIAYCPKCARGLPDRYVEGICPYCGQTARGDECDIGCQRHLEPGEIKDPKCRVCGSNAEMRTQEHFFFKLSEFGQFLTEYLDTLHATPNAVNYAKEWAKDLKDWCITRNLEWGVKYPGHDELVVYVWVDAPIGYIAFTEEYMRSAGRNWEEIWKGDSRIIHFIGGDIIYHHCIFWPAMLKGANYTLPWGVVASGMIKVNDKKFSKSRGYIVWVQDDYLAHGFHPDLLRYYILSYTSHTKDINFSWKEFQMKVNKELVGSFGNFVNRVLTFIESKNVDIKGEIEPGVMDAIKIAADVTKSELDNYEFKKICDSIITLADFGNTYFQSHEPWKLIKEDPAACEAVLYNCMQIVKALAILAEPTIPEKAEEIWTMIGYEKGSLVNATIDDALVPYDAGLKRGKPAILFSKLEDKKIAEMEKILEDRVRAADAKGAGKKAEEEQKPEIITIDDFAKMDLRVGKILASERVKGSKKLLKNMVDLGEPQPRQILSGIAEQYTPEEMVGKTVIVIANLKPAKIMGIESNGMILAADSHGATLLVPEKSSEPGAKVR</sequence>
<comment type="similarity">
    <text evidence="15">Belongs to the class-I aminoacyl-tRNA synthetase family. MetG type 1 subfamily.</text>
</comment>
<evidence type="ECO:0000256" key="2">
    <source>
        <dbReference type="ARBA" id="ARBA00004496"/>
    </source>
</evidence>
<dbReference type="InterPro" id="IPR009080">
    <property type="entry name" value="tRNAsynth_Ia_anticodon-bd"/>
</dbReference>
<dbReference type="InterPro" id="IPR004495">
    <property type="entry name" value="Met-tRNA-synth_bsu_C"/>
</dbReference>
<evidence type="ECO:0000256" key="5">
    <source>
        <dbReference type="ARBA" id="ARBA00022555"/>
    </source>
</evidence>
<dbReference type="EMBL" id="PGCK01000009">
    <property type="protein sequence ID" value="MCD1295508.1"/>
    <property type="molecule type" value="Genomic_DNA"/>
</dbReference>
<evidence type="ECO:0000256" key="7">
    <source>
        <dbReference type="ARBA" id="ARBA00022723"/>
    </source>
</evidence>
<evidence type="ECO:0000313" key="17">
    <source>
        <dbReference type="EMBL" id="MCD1295508.1"/>
    </source>
</evidence>
<evidence type="ECO:0000256" key="8">
    <source>
        <dbReference type="ARBA" id="ARBA00022741"/>
    </source>
</evidence>
<protein>
    <recommendedName>
        <fullName evidence="15">Methionine--tRNA ligase</fullName>
        <ecNumber evidence="15">6.1.1.10</ecNumber>
    </recommendedName>
    <alternativeName>
        <fullName evidence="15">Methionyl-tRNA synthetase</fullName>
        <shortName evidence="15">MetRS</shortName>
    </alternativeName>
</protein>
<dbReference type="SUPFAM" id="SSF50249">
    <property type="entry name" value="Nucleic acid-binding proteins"/>
    <property type="match status" value="1"/>
</dbReference>
<dbReference type="InterPro" id="IPR012340">
    <property type="entry name" value="NA-bd_OB-fold"/>
</dbReference>
<feature type="binding site" evidence="15">
    <location>
        <position position="148"/>
    </location>
    <ligand>
        <name>Zn(2+)</name>
        <dbReference type="ChEBI" id="CHEBI:29105"/>
    </ligand>
</feature>
<feature type="binding site" evidence="15">
    <location>
        <position position="164"/>
    </location>
    <ligand>
        <name>Zn(2+)</name>
        <dbReference type="ChEBI" id="CHEBI:29105"/>
    </ligand>
</feature>
<accession>A0AAP2RDY9</accession>
<keyword evidence="12 15" id="KW-0648">Protein biosynthesis</keyword>
<dbReference type="InterPro" id="IPR015413">
    <property type="entry name" value="Methionyl/Leucyl_tRNA_Synth"/>
</dbReference>
<dbReference type="GO" id="GO:0046872">
    <property type="term" value="F:metal ion binding"/>
    <property type="evidence" value="ECO:0007669"/>
    <property type="project" value="UniProtKB-KW"/>
</dbReference>
<dbReference type="HAMAP" id="MF_00098">
    <property type="entry name" value="Met_tRNA_synth_type1"/>
    <property type="match status" value="1"/>
</dbReference>
<evidence type="ECO:0000256" key="3">
    <source>
        <dbReference type="ARBA" id="ARBA00011738"/>
    </source>
</evidence>
<dbReference type="GO" id="GO:0006431">
    <property type="term" value="P:methionyl-tRNA aminoacylation"/>
    <property type="evidence" value="ECO:0007669"/>
    <property type="project" value="UniProtKB-UniRule"/>
</dbReference>
<evidence type="ECO:0000256" key="11">
    <source>
        <dbReference type="ARBA" id="ARBA00022884"/>
    </source>
</evidence>
<reference evidence="17 18" key="1">
    <citation type="submission" date="2017-11" db="EMBL/GenBank/DDBJ databases">
        <title>Isolation and Characterization of Family Methanocellaceae Species from Potential Methane Hydrate Area Offshore Southwestern Taiwan.</title>
        <authorList>
            <person name="Zhang W.-L."/>
            <person name="Chen W.-C."/>
            <person name="Lai M.-C."/>
            <person name="Chen S.-C."/>
        </authorList>
    </citation>
    <scope>NUCLEOTIDE SEQUENCE [LARGE SCALE GENOMIC DNA]</scope>
    <source>
        <strain evidence="17 18">CWC-04</strain>
    </source>
</reference>
<keyword evidence="13 15" id="KW-0030">Aminoacyl-tRNA synthetase</keyword>
<comment type="caution">
    <text evidence="17">The sequence shown here is derived from an EMBL/GenBank/DDBJ whole genome shotgun (WGS) entry which is preliminary data.</text>
</comment>
<feature type="binding site" evidence="15">
    <location>
        <position position="332"/>
    </location>
    <ligand>
        <name>ATP</name>
        <dbReference type="ChEBI" id="CHEBI:30616"/>
    </ligand>
</feature>
<dbReference type="Gene3D" id="2.40.50.140">
    <property type="entry name" value="Nucleic acid-binding proteins"/>
    <property type="match status" value="1"/>
</dbReference>
<keyword evidence="10 15" id="KW-0067">ATP-binding</keyword>
<evidence type="ECO:0000313" key="18">
    <source>
        <dbReference type="Proteomes" id="UP001320159"/>
    </source>
</evidence>
<dbReference type="InterPro" id="IPR023458">
    <property type="entry name" value="Met-tRNA_ligase_1"/>
</dbReference>
<dbReference type="GO" id="GO:0005524">
    <property type="term" value="F:ATP binding"/>
    <property type="evidence" value="ECO:0007669"/>
    <property type="project" value="UniProtKB-UniRule"/>
</dbReference>
<dbReference type="CDD" id="cd07957">
    <property type="entry name" value="Anticodon_Ia_Met"/>
    <property type="match status" value="1"/>
</dbReference>
<dbReference type="GO" id="GO:0017101">
    <property type="term" value="C:aminoacyl-tRNA synthetase multienzyme complex"/>
    <property type="evidence" value="ECO:0007669"/>
    <property type="project" value="TreeGrafter"/>
</dbReference>
<feature type="binding site" evidence="15">
    <location>
        <position position="151"/>
    </location>
    <ligand>
        <name>Zn(2+)</name>
        <dbReference type="ChEBI" id="CHEBI:29105"/>
    </ligand>
</feature>
<feature type="short sequence motif" description="'HIGH' region" evidence="15">
    <location>
        <begin position="17"/>
        <end position="27"/>
    </location>
</feature>
<evidence type="ECO:0000256" key="12">
    <source>
        <dbReference type="ARBA" id="ARBA00022917"/>
    </source>
</evidence>
<feature type="short sequence motif" description="'KMSKS' region" evidence="15">
    <location>
        <begin position="329"/>
        <end position="333"/>
    </location>
</feature>
<evidence type="ECO:0000259" key="16">
    <source>
        <dbReference type="PROSITE" id="PS50886"/>
    </source>
</evidence>
<organism evidence="17 18">
    <name type="scientific">Methanooceanicella nereidis</name>
    <dbReference type="NCBI Taxonomy" id="2052831"/>
    <lineage>
        <taxon>Archaea</taxon>
        <taxon>Methanobacteriati</taxon>
        <taxon>Methanobacteriota</taxon>
        <taxon>Stenosarchaea group</taxon>
        <taxon>Methanomicrobia</taxon>
        <taxon>Methanocellales</taxon>
        <taxon>Methanocellaceae</taxon>
        <taxon>Methanooceanicella</taxon>
    </lineage>
</organism>
<comment type="subunit">
    <text evidence="3 15">Homodimer.</text>
</comment>
<evidence type="ECO:0000256" key="1">
    <source>
        <dbReference type="ARBA" id="ARBA00003314"/>
    </source>
</evidence>
<dbReference type="PROSITE" id="PS50886">
    <property type="entry name" value="TRBD"/>
    <property type="match status" value="1"/>
</dbReference>
<dbReference type="SUPFAM" id="SSF47323">
    <property type="entry name" value="Anticodon-binding domain of a subclass of class I aminoacyl-tRNA synthetases"/>
    <property type="match status" value="1"/>
</dbReference>
<keyword evidence="6 15" id="KW-0436">Ligase</keyword>
<keyword evidence="9 15" id="KW-0862">Zinc</keyword>
<feature type="domain" description="TRNA-binding" evidence="16">
    <location>
        <begin position="576"/>
        <end position="676"/>
    </location>
</feature>
<dbReference type="GO" id="GO:0004825">
    <property type="term" value="F:methionine-tRNA ligase activity"/>
    <property type="evidence" value="ECO:0007669"/>
    <property type="project" value="UniProtKB-UniRule"/>
</dbReference>
<feature type="binding site" evidence="15">
    <location>
        <position position="160"/>
    </location>
    <ligand>
        <name>Zn(2+)</name>
        <dbReference type="ChEBI" id="CHEBI:29105"/>
    </ligand>
</feature>
<dbReference type="Pfam" id="PF01588">
    <property type="entry name" value="tRNA_bind"/>
    <property type="match status" value="1"/>
</dbReference>
<comment type="function">
    <text evidence="1 15">Is required not only for elongation of protein synthesis but also for the initiation of all mRNA translation through initiator tRNA(fMet) aminoacylation.</text>
</comment>
<evidence type="ECO:0000256" key="10">
    <source>
        <dbReference type="ARBA" id="ARBA00022840"/>
    </source>
</evidence>
<evidence type="ECO:0000256" key="15">
    <source>
        <dbReference type="HAMAP-Rule" id="MF_00098"/>
    </source>
</evidence>
<dbReference type="InterPro" id="IPR041872">
    <property type="entry name" value="Anticodon_Met"/>
</dbReference>